<dbReference type="Gene3D" id="3.40.50.360">
    <property type="match status" value="1"/>
</dbReference>
<feature type="domain" description="Flavodoxin-like" evidence="1">
    <location>
        <begin position="61"/>
        <end position="154"/>
    </location>
</feature>
<dbReference type="PANTHER" id="PTHR39201:SF1">
    <property type="entry name" value="FLAVODOXIN-LIKE DOMAIN-CONTAINING PROTEIN"/>
    <property type="match status" value="1"/>
</dbReference>
<proteinExistence type="predicted"/>
<comment type="caution">
    <text evidence="2">The sequence shown here is derived from an EMBL/GenBank/DDBJ whole genome shotgun (WGS) entry which is preliminary data.</text>
</comment>
<dbReference type="Pfam" id="PF12682">
    <property type="entry name" value="Flavodoxin_4"/>
    <property type="match status" value="1"/>
</dbReference>
<dbReference type="SUPFAM" id="SSF52218">
    <property type="entry name" value="Flavoproteins"/>
    <property type="match status" value="1"/>
</dbReference>
<evidence type="ECO:0000313" key="2">
    <source>
        <dbReference type="EMBL" id="KAK8886788.1"/>
    </source>
</evidence>
<protein>
    <recommendedName>
        <fullName evidence="1">Flavodoxin-like domain-containing protein</fullName>
    </recommendedName>
</protein>
<dbReference type="InterPro" id="IPR029039">
    <property type="entry name" value="Flavoprotein-like_sf"/>
</dbReference>
<dbReference type="InterPro" id="IPR008254">
    <property type="entry name" value="Flavodoxin/NO_synth"/>
</dbReference>
<accession>A0ABR2K7I0</accession>
<evidence type="ECO:0000313" key="3">
    <source>
        <dbReference type="Proteomes" id="UP001470230"/>
    </source>
</evidence>
<dbReference type="EMBL" id="JAPFFF010000007">
    <property type="protein sequence ID" value="KAK8886788.1"/>
    <property type="molecule type" value="Genomic_DNA"/>
</dbReference>
<sequence>MLNALIIVYSFTGSVTRIANIIKEETGGDIFNVTSLVDYSGVSGFFKACYHQIAGIIPDVKEIPNIDKYDVFYIGAPVWAWKPAGPILKVIDNIDFHQKKVVTFLTHKRYIGSAVEKFKASIKNATYLRNGLFKKAFNYNDDKLRDQVKNWLNTYQTFETPSEKQTEL</sequence>
<gene>
    <name evidence="2" type="ORF">M9Y10_042258</name>
</gene>
<dbReference type="PANTHER" id="PTHR39201">
    <property type="entry name" value="EXPORTED PROTEIN-RELATED"/>
    <property type="match status" value="1"/>
</dbReference>
<organism evidence="2 3">
    <name type="scientific">Tritrichomonas musculus</name>
    <dbReference type="NCBI Taxonomy" id="1915356"/>
    <lineage>
        <taxon>Eukaryota</taxon>
        <taxon>Metamonada</taxon>
        <taxon>Parabasalia</taxon>
        <taxon>Tritrichomonadida</taxon>
        <taxon>Tritrichomonadidae</taxon>
        <taxon>Tritrichomonas</taxon>
    </lineage>
</organism>
<reference evidence="2 3" key="1">
    <citation type="submission" date="2024-04" db="EMBL/GenBank/DDBJ databases">
        <title>Tritrichomonas musculus Genome.</title>
        <authorList>
            <person name="Alves-Ferreira E."/>
            <person name="Grigg M."/>
            <person name="Lorenzi H."/>
            <person name="Galac M."/>
        </authorList>
    </citation>
    <scope>NUCLEOTIDE SEQUENCE [LARGE SCALE GENOMIC DNA]</scope>
    <source>
        <strain evidence="2 3">EAF2021</strain>
    </source>
</reference>
<name>A0ABR2K7I0_9EUKA</name>
<evidence type="ECO:0000259" key="1">
    <source>
        <dbReference type="Pfam" id="PF12682"/>
    </source>
</evidence>
<keyword evidence="3" id="KW-1185">Reference proteome</keyword>
<dbReference type="Proteomes" id="UP001470230">
    <property type="component" value="Unassembled WGS sequence"/>
</dbReference>